<reference evidence="2" key="1">
    <citation type="submission" date="2018-06" db="EMBL/GenBank/DDBJ databases">
        <authorList>
            <person name="Zhirakovskaya E."/>
        </authorList>
    </citation>
    <scope>NUCLEOTIDE SEQUENCE</scope>
</reference>
<sequence length="89" mass="9855">MGRPSKWRGSKALPAMPGGQSRMTPGIQPRYGAPSSNPIRRLDQFFLFGAVVDLRNRRTCRVPLRADRLGAEFSQSGTSDTHRCLALRA</sequence>
<dbReference type="AlphaFoldDB" id="A0A3B0SW30"/>
<protein>
    <submittedName>
        <fullName evidence="2">Uncharacterized protein</fullName>
    </submittedName>
</protein>
<feature type="region of interest" description="Disordered" evidence="1">
    <location>
        <begin position="1"/>
        <end position="35"/>
    </location>
</feature>
<evidence type="ECO:0000313" key="2">
    <source>
        <dbReference type="EMBL" id="VAW08700.1"/>
    </source>
</evidence>
<organism evidence="2">
    <name type="scientific">hydrothermal vent metagenome</name>
    <dbReference type="NCBI Taxonomy" id="652676"/>
    <lineage>
        <taxon>unclassified sequences</taxon>
        <taxon>metagenomes</taxon>
        <taxon>ecological metagenomes</taxon>
    </lineage>
</organism>
<dbReference type="EMBL" id="UOEK01000483">
    <property type="protein sequence ID" value="VAW08700.1"/>
    <property type="molecule type" value="Genomic_DNA"/>
</dbReference>
<proteinExistence type="predicted"/>
<name>A0A3B0SW30_9ZZZZ</name>
<accession>A0A3B0SW30</accession>
<gene>
    <name evidence="2" type="ORF">MNBD_ACTINO02-1352</name>
</gene>
<evidence type="ECO:0000256" key="1">
    <source>
        <dbReference type="SAM" id="MobiDB-lite"/>
    </source>
</evidence>